<sequence>MPTLRQLRYLTALADERHFGRAAAACHVTQPALSMQIRELEAELDLVLVERGRSARVLTPDGAALAERARALTAGVRDLEDFARERRGVGSRRLALGMIPSVAPYLLPRAAPVLQAALPELELRVRETQTAALLTELAAGELDAVIAAAPLAGDGFETTTLFEDPFLLASPASAPLAAEDPRQLPPDRLLLLEEGHCLRDQALGACEISDLATFGATSLTTLLQLVAHGQGVTLLPQMAAKDLADPRISLARFPEPAPRRTIVMAWRTGSARRRQLKDIAARLTAEAADDA</sequence>
<dbReference type="Proteomes" id="UP000530564">
    <property type="component" value="Unassembled WGS sequence"/>
</dbReference>
<protein>
    <submittedName>
        <fullName evidence="7">LysR family hydrogen peroxide-inducible transcriptional activator</fullName>
    </submittedName>
</protein>
<dbReference type="PANTHER" id="PTHR30346">
    <property type="entry name" value="TRANSCRIPTIONAL DUAL REGULATOR HCAR-RELATED"/>
    <property type="match status" value="1"/>
</dbReference>
<evidence type="ECO:0000256" key="4">
    <source>
        <dbReference type="ARBA" id="ARBA00023159"/>
    </source>
</evidence>
<dbReference type="Gene3D" id="3.40.190.10">
    <property type="entry name" value="Periplasmic binding protein-like II"/>
    <property type="match status" value="2"/>
</dbReference>
<dbReference type="GO" id="GO:0003700">
    <property type="term" value="F:DNA-binding transcription factor activity"/>
    <property type="evidence" value="ECO:0007669"/>
    <property type="project" value="InterPro"/>
</dbReference>
<dbReference type="InterPro" id="IPR005119">
    <property type="entry name" value="LysR_subst-bd"/>
</dbReference>
<dbReference type="PRINTS" id="PR00039">
    <property type="entry name" value="HTHLYSR"/>
</dbReference>
<accession>A0A840A394</accession>
<keyword evidence="5" id="KW-0804">Transcription</keyword>
<evidence type="ECO:0000256" key="3">
    <source>
        <dbReference type="ARBA" id="ARBA00023125"/>
    </source>
</evidence>
<organism evidence="7 8">
    <name type="scientific">Phenylobacterium haematophilum</name>
    <dbReference type="NCBI Taxonomy" id="98513"/>
    <lineage>
        <taxon>Bacteria</taxon>
        <taxon>Pseudomonadati</taxon>
        <taxon>Pseudomonadota</taxon>
        <taxon>Alphaproteobacteria</taxon>
        <taxon>Caulobacterales</taxon>
        <taxon>Caulobacteraceae</taxon>
        <taxon>Phenylobacterium</taxon>
    </lineage>
</organism>
<keyword evidence="2" id="KW-0805">Transcription regulation</keyword>
<dbReference type="InterPro" id="IPR000847">
    <property type="entry name" value="LysR_HTH_N"/>
</dbReference>
<dbReference type="EMBL" id="JACIDK010000003">
    <property type="protein sequence ID" value="MBB3891777.1"/>
    <property type="molecule type" value="Genomic_DNA"/>
</dbReference>
<keyword evidence="4" id="KW-0010">Activator</keyword>
<dbReference type="GO" id="GO:0032993">
    <property type="term" value="C:protein-DNA complex"/>
    <property type="evidence" value="ECO:0007669"/>
    <property type="project" value="TreeGrafter"/>
</dbReference>
<comment type="caution">
    <text evidence="7">The sequence shown here is derived from an EMBL/GenBank/DDBJ whole genome shotgun (WGS) entry which is preliminary data.</text>
</comment>
<reference evidence="7 8" key="1">
    <citation type="submission" date="2020-08" db="EMBL/GenBank/DDBJ databases">
        <title>Genomic Encyclopedia of Type Strains, Phase IV (KMG-IV): sequencing the most valuable type-strain genomes for metagenomic binning, comparative biology and taxonomic classification.</title>
        <authorList>
            <person name="Goeker M."/>
        </authorList>
    </citation>
    <scope>NUCLEOTIDE SEQUENCE [LARGE SCALE GENOMIC DNA]</scope>
    <source>
        <strain evidence="7 8">DSM 21793</strain>
    </source>
</reference>
<dbReference type="SUPFAM" id="SSF53850">
    <property type="entry name" value="Periplasmic binding protein-like II"/>
    <property type="match status" value="1"/>
</dbReference>
<dbReference type="GO" id="GO:0003677">
    <property type="term" value="F:DNA binding"/>
    <property type="evidence" value="ECO:0007669"/>
    <property type="project" value="UniProtKB-KW"/>
</dbReference>
<dbReference type="AlphaFoldDB" id="A0A840A394"/>
<dbReference type="SUPFAM" id="SSF46785">
    <property type="entry name" value="Winged helix' DNA-binding domain"/>
    <property type="match status" value="1"/>
</dbReference>
<dbReference type="Pfam" id="PF03466">
    <property type="entry name" value="LysR_substrate"/>
    <property type="match status" value="1"/>
</dbReference>
<dbReference type="InterPro" id="IPR036390">
    <property type="entry name" value="WH_DNA-bd_sf"/>
</dbReference>
<proteinExistence type="inferred from homology"/>
<keyword evidence="8" id="KW-1185">Reference proteome</keyword>
<dbReference type="Pfam" id="PF00126">
    <property type="entry name" value="HTH_1"/>
    <property type="match status" value="1"/>
</dbReference>
<dbReference type="RefSeq" id="WP_183773201.1">
    <property type="nucleotide sequence ID" value="NZ_JACIDK010000003.1"/>
</dbReference>
<evidence type="ECO:0000313" key="7">
    <source>
        <dbReference type="EMBL" id="MBB3891777.1"/>
    </source>
</evidence>
<gene>
    <name evidence="7" type="ORF">GGQ61_002505</name>
</gene>
<evidence type="ECO:0000259" key="6">
    <source>
        <dbReference type="PROSITE" id="PS50931"/>
    </source>
</evidence>
<dbReference type="InterPro" id="IPR036388">
    <property type="entry name" value="WH-like_DNA-bd_sf"/>
</dbReference>
<name>A0A840A394_9CAUL</name>
<dbReference type="CDD" id="cd08411">
    <property type="entry name" value="PBP2_OxyR"/>
    <property type="match status" value="1"/>
</dbReference>
<evidence type="ECO:0000313" key="8">
    <source>
        <dbReference type="Proteomes" id="UP000530564"/>
    </source>
</evidence>
<evidence type="ECO:0000256" key="1">
    <source>
        <dbReference type="ARBA" id="ARBA00009437"/>
    </source>
</evidence>
<dbReference type="FunFam" id="1.10.10.10:FF:000001">
    <property type="entry name" value="LysR family transcriptional regulator"/>
    <property type="match status" value="1"/>
</dbReference>
<dbReference type="PROSITE" id="PS50931">
    <property type="entry name" value="HTH_LYSR"/>
    <property type="match status" value="1"/>
</dbReference>
<dbReference type="PANTHER" id="PTHR30346:SF26">
    <property type="entry name" value="HYDROGEN PEROXIDE-INDUCIBLE GENES ACTIVATOR"/>
    <property type="match status" value="1"/>
</dbReference>
<feature type="domain" description="HTH lysR-type" evidence="6">
    <location>
        <begin position="2"/>
        <end position="59"/>
    </location>
</feature>
<keyword evidence="3" id="KW-0238">DNA-binding</keyword>
<dbReference type="Gene3D" id="1.10.10.10">
    <property type="entry name" value="Winged helix-like DNA-binding domain superfamily/Winged helix DNA-binding domain"/>
    <property type="match status" value="1"/>
</dbReference>
<evidence type="ECO:0000256" key="5">
    <source>
        <dbReference type="ARBA" id="ARBA00023163"/>
    </source>
</evidence>
<comment type="similarity">
    <text evidence="1">Belongs to the LysR transcriptional regulatory family.</text>
</comment>
<evidence type="ECO:0000256" key="2">
    <source>
        <dbReference type="ARBA" id="ARBA00023015"/>
    </source>
</evidence>